<dbReference type="Proteomes" id="UP000235145">
    <property type="component" value="Unassembled WGS sequence"/>
</dbReference>
<keyword evidence="2" id="KW-1185">Reference proteome</keyword>
<proteinExistence type="predicted"/>
<comment type="caution">
    <text evidence="1">The sequence shown here is derived from an EMBL/GenBank/DDBJ whole genome shotgun (WGS) entry which is preliminary data.</text>
</comment>
<gene>
    <name evidence="1" type="ORF">LSAT_V11C700346000</name>
</gene>
<accession>A0A9R1X404</accession>
<protein>
    <submittedName>
        <fullName evidence="1">Uncharacterized protein</fullName>
    </submittedName>
</protein>
<sequence length="132" mass="14693">MLLGENPSKISSTQSREYTLAKGISHIPVEALRRTRIRIGSIGENPLLQGLNSGNRRHRSRLFSRLISESAASLSSISSALNKAKRLIGDLETYINDRLFRSSDVSQILPGNQEHNTYLPNGGDIHLQLLRM</sequence>
<evidence type="ECO:0000313" key="1">
    <source>
        <dbReference type="EMBL" id="KAJ0198441.1"/>
    </source>
</evidence>
<dbReference type="EMBL" id="NBSK02000007">
    <property type="protein sequence ID" value="KAJ0198441.1"/>
    <property type="molecule type" value="Genomic_DNA"/>
</dbReference>
<name>A0A9R1X404_LACSA</name>
<organism evidence="1 2">
    <name type="scientific">Lactuca sativa</name>
    <name type="common">Garden lettuce</name>
    <dbReference type="NCBI Taxonomy" id="4236"/>
    <lineage>
        <taxon>Eukaryota</taxon>
        <taxon>Viridiplantae</taxon>
        <taxon>Streptophyta</taxon>
        <taxon>Embryophyta</taxon>
        <taxon>Tracheophyta</taxon>
        <taxon>Spermatophyta</taxon>
        <taxon>Magnoliopsida</taxon>
        <taxon>eudicotyledons</taxon>
        <taxon>Gunneridae</taxon>
        <taxon>Pentapetalae</taxon>
        <taxon>asterids</taxon>
        <taxon>campanulids</taxon>
        <taxon>Asterales</taxon>
        <taxon>Asteraceae</taxon>
        <taxon>Cichorioideae</taxon>
        <taxon>Cichorieae</taxon>
        <taxon>Lactucinae</taxon>
        <taxon>Lactuca</taxon>
    </lineage>
</organism>
<evidence type="ECO:0000313" key="2">
    <source>
        <dbReference type="Proteomes" id="UP000235145"/>
    </source>
</evidence>
<reference evidence="1 2" key="1">
    <citation type="journal article" date="2017" name="Nat. Commun.">
        <title>Genome assembly with in vitro proximity ligation data and whole-genome triplication in lettuce.</title>
        <authorList>
            <person name="Reyes-Chin-Wo S."/>
            <person name="Wang Z."/>
            <person name="Yang X."/>
            <person name="Kozik A."/>
            <person name="Arikit S."/>
            <person name="Song C."/>
            <person name="Xia L."/>
            <person name="Froenicke L."/>
            <person name="Lavelle D.O."/>
            <person name="Truco M.J."/>
            <person name="Xia R."/>
            <person name="Zhu S."/>
            <person name="Xu C."/>
            <person name="Xu H."/>
            <person name="Xu X."/>
            <person name="Cox K."/>
            <person name="Korf I."/>
            <person name="Meyers B.C."/>
            <person name="Michelmore R.W."/>
        </authorList>
    </citation>
    <scope>NUCLEOTIDE SEQUENCE [LARGE SCALE GENOMIC DNA]</scope>
    <source>
        <strain evidence="2">cv. Salinas</strain>
        <tissue evidence="1">Seedlings</tissue>
    </source>
</reference>
<dbReference type="AlphaFoldDB" id="A0A9R1X404"/>